<feature type="domain" description="Endonuclease/exonuclease/phosphatase" evidence="1">
    <location>
        <begin position="15"/>
        <end position="222"/>
    </location>
</feature>
<evidence type="ECO:0000259" key="1">
    <source>
        <dbReference type="Pfam" id="PF03372"/>
    </source>
</evidence>
<dbReference type="GO" id="GO:0003824">
    <property type="term" value="F:catalytic activity"/>
    <property type="evidence" value="ECO:0007669"/>
    <property type="project" value="InterPro"/>
</dbReference>
<sequence length="233" mass="27292">MSVLSWNCRGVGLPWNIQFLTDMVRQEKLIFIFLCEILNRRDKLEWVLNKLGGMKVYLWLILKERVGGGGVGDALAKLRGFSQNHIDMEVNVKGMTNWSLTWMYGEPNWSQRKKTWDLLRYLTRDSNLSWCVIGDMNNIVSQQDKRGVAQYLRWLIDGFNDTLVDTGLIDMEIVDHQYTWERGRGTMEWMEVRLDRALLSTTWMANFLEAKLYNLEGTSSDHSPVFLIPQKFE</sequence>
<proteinExistence type="predicted"/>
<dbReference type="AlphaFoldDB" id="A0AAD8HTX8"/>
<dbReference type="PANTHER" id="PTHR33710">
    <property type="entry name" value="BNAC02G09200D PROTEIN"/>
    <property type="match status" value="1"/>
</dbReference>
<dbReference type="InterPro" id="IPR005135">
    <property type="entry name" value="Endo/exonuclease/phosphatase"/>
</dbReference>
<accession>A0AAD8HTX8</accession>
<gene>
    <name evidence="2" type="ORF">POM88_029580</name>
</gene>
<dbReference type="PANTHER" id="PTHR33710:SF64">
    <property type="entry name" value="ENDONUCLEASE_EXONUCLEASE_PHOSPHATASE DOMAIN-CONTAINING PROTEIN"/>
    <property type="match status" value="1"/>
</dbReference>
<dbReference type="Pfam" id="PF03372">
    <property type="entry name" value="Exo_endo_phos"/>
    <property type="match status" value="1"/>
</dbReference>
<evidence type="ECO:0000313" key="2">
    <source>
        <dbReference type="EMBL" id="KAK1373387.1"/>
    </source>
</evidence>
<comment type="caution">
    <text evidence="2">The sequence shown here is derived from an EMBL/GenBank/DDBJ whole genome shotgun (WGS) entry which is preliminary data.</text>
</comment>
<dbReference type="Proteomes" id="UP001237642">
    <property type="component" value="Unassembled WGS sequence"/>
</dbReference>
<protein>
    <recommendedName>
        <fullName evidence="1">Endonuclease/exonuclease/phosphatase domain-containing protein</fullName>
    </recommendedName>
</protein>
<organism evidence="2 3">
    <name type="scientific">Heracleum sosnowskyi</name>
    <dbReference type="NCBI Taxonomy" id="360622"/>
    <lineage>
        <taxon>Eukaryota</taxon>
        <taxon>Viridiplantae</taxon>
        <taxon>Streptophyta</taxon>
        <taxon>Embryophyta</taxon>
        <taxon>Tracheophyta</taxon>
        <taxon>Spermatophyta</taxon>
        <taxon>Magnoliopsida</taxon>
        <taxon>eudicotyledons</taxon>
        <taxon>Gunneridae</taxon>
        <taxon>Pentapetalae</taxon>
        <taxon>asterids</taxon>
        <taxon>campanulids</taxon>
        <taxon>Apiales</taxon>
        <taxon>Apiaceae</taxon>
        <taxon>Apioideae</taxon>
        <taxon>apioid superclade</taxon>
        <taxon>Tordylieae</taxon>
        <taxon>Tordyliinae</taxon>
        <taxon>Heracleum</taxon>
    </lineage>
</organism>
<keyword evidence="3" id="KW-1185">Reference proteome</keyword>
<name>A0AAD8HTX8_9APIA</name>
<dbReference type="EMBL" id="JAUIZM010000007">
    <property type="protein sequence ID" value="KAK1373387.1"/>
    <property type="molecule type" value="Genomic_DNA"/>
</dbReference>
<dbReference type="InterPro" id="IPR036691">
    <property type="entry name" value="Endo/exonu/phosph_ase_sf"/>
</dbReference>
<reference evidence="2" key="1">
    <citation type="submission" date="2023-02" db="EMBL/GenBank/DDBJ databases">
        <title>Genome of toxic invasive species Heracleum sosnowskyi carries increased number of genes despite the absence of recent whole-genome duplications.</title>
        <authorList>
            <person name="Schelkunov M."/>
            <person name="Shtratnikova V."/>
            <person name="Makarenko M."/>
            <person name="Klepikova A."/>
            <person name="Omelchenko D."/>
            <person name="Novikova G."/>
            <person name="Obukhova E."/>
            <person name="Bogdanov V."/>
            <person name="Penin A."/>
            <person name="Logacheva M."/>
        </authorList>
    </citation>
    <scope>NUCLEOTIDE SEQUENCE</scope>
    <source>
        <strain evidence="2">Hsosn_3</strain>
        <tissue evidence="2">Leaf</tissue>
    </source>
</reference>
<dbReference type="Gene3D" id="3.60.10.10">
    <property type="entry name" value="Endonuclease/exonuclease/phosphatase"/>
    <property type="match status" value="1"/>
</dbReference>
<evidence type="ECO:0000313" key="3">
    <source>
        <dbReference type="Proteomes" id="UP001237642"/>
    </source>
</evidence>
<reference evidence="2" key="2">
    <citation type="submission" date="2023-05" db="EMBL/GenBank/DDBJ databases">
        <authorList>
            <person name="Schelkunov M.I."/>
        </authorList>
    </citation>
    <scope>NUCLEOTIDE SEQUENCE</scope>
    <source>
        <strain evidence="2">Hsosn_3</strain>
        <tissue evidence="2">Leaf</tissue>
    </source>
</reference>
<dbReference type="SUPFAM" id="SSF56219">
    <property type="entry name" value="DNase I-like"/>
    <property type="match status" value="1"/>
</dbReference>